<dbReference type="InterPro" id="IPR017900">
    <property type="entry name" value="4Fe4S_Fe_S_CS"/>
</dbReference>
<dbReference type="GO" id="GO:0046872">
    <property type="term" value="F:metal ion binding"/>
    <property type="evidence" value="ECO:0007669"/>
    <property type="project" value="UniProtKB-KW"/>
</dbReference>
<dbReference type="Pfam" id="PF13375">
    <property type="entry name" value="RnfC_N"/>
    <property type="match status" value="1"/>
</dbReference>
<evidence type="ECO:0000256" key="5">
    <source>
        <dbReference type="ARBA" id="ARBA00022982"/>
    </source>
</evidence>
<gene>
    <name evidence="8 12" type="primary">rnfC</name>
    <name evidence="12" type="ordered locus">Ctu_20050</name>
</gene>
<evidence type="ECO:0000256" key="3">
    <source>
        <dbReference type="ARBA" id="ARBA00022723"/>
    </source>
</evidence>
<dbReference type="PROSITE" id="PS51379">
    <property type="entry name" value="4FE4S_FER_2"/>
    <property type="match status" value="2"/>
</dbReference>
<dbReference type="AlphaFoldDB" id="C9Y3N3"/>
<dbReference type="Gene3D" id="3.30.70.20">
    <property type="match status" value="1"/>
</dbReference>
<evidence type="ECO:0000259" key="11">
    <source>
        <dbReference type="PROSITE" id="PS51379"/>
    </source>
</evidence>
<dbReference type="InterPro" id="IPR017896">
    <property type="entry name" value="4Fe4S_Fe-S-bd"/>
</dbReference>
<evidence type="ECO:0000256" key="6">
    <source>
        <dbReference type="ARBA" id="ARBA00023004"/>
    </source>
</evidence>
<keyword evidence="8" id="KW-0472">Membrane</keyword>
<comment type="cofactor">
    <cofactor evidence="8">
        <name>[4Fe-4S] cluster</name>
        <dbReference type="ChEBI" id="CHEBI:49883"/>
    </cofactor>
    <text evidence="8">Binds 2 [4Fe-4S] clusters per subunit.</text>
</comment>
<keyword evidence="6 8" id="KW-0408">Iron</keyword>
<sequence length="849" mass="90319">MLKLFSAFRKEKVWDFNGGIHPPEMKTQSNGTPLRQLPLPGRFIIPLKQHIGSEGEICVAPGDKVLRGQPLTLGRGRMLPVHASTSGTVTAIMPHPTAHPSALPELSVIIDADGEDRWIPRDGWSDYSCRSREALIERIHQFGVAGLGGAGFPTGTKLQGGGDKIETLIINAAECEPYITADDRLMQDCAAQIIDGVRILAHILQPREVLIGIEDNKPQAISMMRAVLHGEHKIRLRVIPTKYPSGGAKQLTQILTGKQVPHGGRSSDIGVLMQNVGTAFAVKRAIIDGEPLTERVVTLTGEAVGRPGNVWARIGTPVRHLLEHAGFIPTSEQLVIMGGPLMGFTLPGLDVPVVKITNCLLAPSATEMGAPQEEQHCIRCSACADACPADLLPQQLYWFSVGQQHDKATAHNLADCIECGACAYVCPSNIPLVQYFRQEKAEIRAIAEEEKRAAEAKARFEARQARLEREKAARLERHKKSAAQPSGQDQDAIQAALARVRGKKTDDQPVVIAAGEKPDNSAMIAAREARKAEARARQAEKVQQAMAANSSVPAHEATEPEIDATADSVDPRKAAVEAAIERAKARKAAQAGENATADEKPAEPVDPRKAAVEAAIARAKARKAAQAGENATADEKPAEPVDPRKAAVEAAIARAKARKAAQAGENATADEKPAEPVDPRKAAVEAAITRAKARKAAQAGENATADEKPAEPVDPRKAAVEAAITRAKARKAAQAGENATADEKPAEPVDPRKAAVEAAIARAKARKAAQAGENATADGKPAEPVDPRKAAVEAAIERAKARKAAQVNERAQAANEEEDEADDPRKAAVAAAIARVQARKAAEKVVNED</sequence>
<feature type="binding site" evidence="8">
    <location>
        <position position="377"/>
    </location>
    <ligand>
        <name>[4Fe-4S] cluster</name>
        <dbReference type="ChEBI" id="CHEBI:49883"/>
        <label>1</label>
    </ligand>
</feature>
<dbReference type="EC" id="7.-.-.-" evidence="8"/>
<evidence type="ECO:0000256" key="9">
    <source>
        <dbReference type="SAM" id="Coils"/>
    </source>
</evidence>
<dbReference type="PANTHER" id="PTHR43034">
    <property type="entry name" value="ION-TRANSLOCATING OXIDOREDUCTASE COMPLEX SUBUNIT C"/>
    <property type="match status" value="1"/>
</dbReference>
<dbReference type="InterPro" id="IPR011538">
    <property type="entry name" value="Nuo51_FMN-bd"/>
</dbReference>
<evidence type="ECO:0000256" key="4">
    <source>
        <dbReference type="ARBA" id="ARBA00022737"/>
    </source>
</evidence>
<keyword evidence="4 8" id="KW-0677">Repeat</keyword>
<feature type="binding site" evidence="8">
    <location>
        <position position="426"/>
    </location>
    <ligand>
        <name>[4Fe-4S] cluster</name>
        <dbReference type="ChEBI" id="CHEBI:49883"/>
        <label>1</label>
    </ligand>
</feature>
<dbReference type="SUPFAM" id="SSF142019">
    <property type="entry name" value="Nqo1 FMN-binding domain-like"/>
    <property type="match status" value="1"/>
</dbReference>
<protein>
    <recommendedName>
        <fullName evidence="8">Ion-translocating oxidoreductase complex subunit C</fullName>
        <ecNumber evidence="8">7.-.-.-</ecNumber>
    </recommendedName>
    <alternativeName>
        <fullName evidence="8">Rnf electron transport complex subunit C</fullName>
    </alternativeName>
</protein>
<dbReference type="HAMAP" id="MF_00461">
    <property type="entry name" value="RsxC_RnfC"/>
    <property type="match status" value="1"/>
</dbReference>
<feature type="region of interest" description="Disordered" evidence="10">
    <location>
        <begin position="541"/>
        <end position="828"/>
    </location>
</feature>
<feature type="binding site" evidence="8">
    <location>
        <position position="416"/>
    </location>
    <ligand>
        <name>[4Fe-4S] cluster</name>
        <dbReference type="ChEBI" id="CHEBI:49883"/>
        <label>2</label>
    </ligand>
</feature>
<feature type="compositionally biased region" description="Basic and acidic residues" evidence="10">
    <location>
        <begin position="633"/>
        <end position="647"/>
    </location>
</feature>
<evidence type="ECO:0000256" key="1">
    <source>
        <dbReference type="ARBA" id="ARBA00022448"/>
    </source>
</evidence>
<feature type="domain" description="4Fe-4S ferredoxin-type" evidence="11">
    <location>
        <begin position="407"/>
        <end position="436"/>
    </location>
</feature>
<dbReference type="InterPro" id="IPR037225">
    <property type="entry name" value="Nuo51_FMN-bd_sf"/>
</dbReference>
<dbReference type="Proteomes" id="UP000002069">
    <property type="component" value="Chromosome"/>
</dbReference>
<reference evidence="13" key="2">
    <citation type="journal article" date="2011" name="J. Bacteriol.">
        <title>Complete genome sequence of Cronobacter turicensis LMG 23827, a food-borne pathogen causing deaths in neonates.</title>
        <authorList>
            <person name="Stephan R."/>
            <person name="Lehner A."/>
            <person name="Tischler P."/>
            <person name="Rattei T."/>
        </authorList>
    </citation>
    <scope>NUCLEOTIDE SEQUENCE [LARGE SCALE GENOMIC DNA]</scope>
    <source>
        <strain evidence="13">DSM 18703 / CCUG 55852 / LMG 23827 / z3032</strain>
    </source>
</reference>
<dbReference type="GO" id="GO:0022900">
    <property type="term" value="P:electron transport chain"/>
    <property type="evidence" value="ECO:0007669"/>
    <property type="project" value="UniProtKB-UniRule"/>
</dbReference>
<dbReference type="InterPro" id="IPR010208">
    <property type="entry name" value="Ion_transpt_RnfC/RsxC"/>
</dbReference>
<keyword evidence="8" id="KW-1278">Translocase</keyword>
<comment type="function">
    <text evidence="8">Part of a membrane-bound complex that couples electron transfer with translocation of ions across the membrane.</text>
</comment>
<evidence type="ECO:0000256" key="2">
    <source>
        <dbReference type="ARBA" id="ARBA00022485"/>
    </source>
</evidence>
<dbReference type="Pfam" id="PF01512">
    <property type="entry name" value="Complex1_51K"/>
    <property type="match status" value="1"/>
</dbReference>
<keyword evidence="2 8" id="KW-0004">4Fe-4S</keyword>
<evidence type="ECO:0000256" key="7">
    <source>
        <dbReference type="ARBA" id="ARBA00023014"/>
    </source>
</evidence>
<feature type="compositionally biased region" description="Basic and acidic residues" evidence="10">
    <location>
        <begin position="705"/>
        <end position="719"/>
    </location>
</feature>
<dbReference type="GO" id="GO:0005886">
    <property type="term" value="C:plasma membrane"/>
    <property type="evidence" value="ECO:0007669"/>
    <property type="project" value="UniProtKB-SubCell"/>
</dbReference>
<feature type="compositionally biased region" description="Basic and acidic residues" evidence="10">
    <location>
        <begin position="741"/>
        <end position="755"/>
    </location>
</feature>
<dbReference type="PATRIC" id="fig|693216.3.peg.1896"/>
<dbReference type="PROSITE" id="PS00198">
    <property type="entry name" value="4FE4S_FER_1"/>
    <property type="match status" value="1"/>
</dbReference>
<name>C9Y3N3_CROTZ</name>
<feature type="compositionally biased region" description="Basic and acidic residues" evidence="10">
    <location>
        <begin position="669"/>
        <end position="683"/>
    </location>
</feature>
<keyword evidence="8" id="KW-0997">Cell inner membrane</keyword>
<feature type="compositionally biased region" description="Low complexity" evidence="10">
    <location>
        <begin position="721"/>
        <end position="739"/>
    </location>
</feature>
<dbReference type="NCBIfam" id="TIGR01945">
    <property type="entry name" value="rnfC"/>
    <property type="match status" value="1"/>
</dbReference>
<dbReference type="EMBL" id="FN543093">
    <property type="protein sequence ID" value="CBA30618.1"/>
    <property type="molecule type" value="Genomic_DNA"/>
</dbReference>
<feature type="compositionally biased region" description="Basic and acidic residues" evidence="10">
    <location>
        <begin position="569"/>
        <end position="583"/>
    </location>
</feature>
<keyword evidence="9" id="KW-0175">Coiled coil</keyword>
<accession>C9Y3N3</accession>
<dbReference type="HOGENOM" id="CLU_010808_2_1_6"/>
<feature type="compositionally biased region" description="Low complexity" evidence="10">
    <location>
        <begin position="804"/>
        <end position="814"/>
    </location>
</feature>
<keyword evidence="13" id="KW-1185">Reference proteome</keyword>
<dbReference type="NCBIfam" id="NF003454">
    <property type="entry name" value="PRK05035.1"/>
    <property type="match status" value="1"/>
</dbReference>
<dbReference type="Pfam" id="PF10531">
    <property type="entry name" value="SLBB"/>
    <property type="match status" value="1"/>
</dbReference>
<organism evidence="12 13">
    <name type="scientific">Cronobacter turicensis (strain DSM 18703 / CCUG 55852 / LMG 23827 / z3032)</name>
    <dbReference type="NCBI Taxonomy" id="693216"/>
    <lineage>
        <taxon>Bacteria</taxon>
        <taxon>Pseudomonadati</taxon>
        <taxon>Pseudomonadota</taxon>
        <taxon>Gammaproteobacteria</taxon>
        <taxon>Enterobacterales</taxon>
        <taxon>Enterobacteriaceae</taxon>
        <taxon>Cronobacter</taxon>
    </lineage>
</organism>
<dbReference type="GO" id="GO:0009055">
    <property type="term" value="F:electron transfer activity"/>
    <property type="evidence" value="ECO:0007669"/>
    <property type="project" value="InterPro"/>
</dbReference>
<evidence type="ECO:0000256" key="10">
    <source>
        <dbReference type="SAM" id="MobiDB-lite"/>
    </source>
</evidence>
<dbReference type="Gene3D" id="3.40.50.11540">
    <property type="entry name" value="NADH-ubiquinone oxidoreductase 51kDa subunit"/>
    <property type="match status" value="1"/>
</dbReference>
<dbReference type="InterPro" id="IPR026902">
    <property type="entry name" value="RnfC_N"/>
</dbReference>
<reference evidence="12 13" key="1">
    <citation type="journal article" date="2010" name="J. Bacteriol.">
        <title>Complete Genome Sequence of Cronobacter turicensis LMG 23827, a foodborne pathogen causing deaths in neonates.</title>
        <authorList>
            <person name="Stephan R."/>
            <person name="Lehner A."/>
            <person name="Tischler P."/>
            <person name="Rattei T."/>
        </authorList>
    </citation>
    <scope>NUCLEOTIDE SEQUENCE [LARGE SCALE GENOMIC DNA]</scope>
    <source>
        <strain evidence="13">DSM 18703 / CCUG 55852 / LMG 23827 / z3032</strain>
    </source>
</reference>
<feature type="coiled-coil region" evidence="9">
    <location>
        <begin position="437"/>
        <end position="470"/>
    </location>
</feature>
<dbReference type="InterPro" id="IPR019554">
    <property type="entry name" value="Soluble_ligand-bd"/>
</dbReference>
<feature type="compositionally biased region" description="Basic and acidic residues" evidence="10">
    <location>
        <begin position="780"/>
        <end position="799"/>
    </location>
</feature>
<feature type="compositionally biased region" description="Basic and acidic residues" evidence="10">
    <location>
        <begin position="597"/>
        <end position="611"/>
    </location>
</feature>
<keyword evidence="8" id="KW-1003">Cell membrane</keyword>
<feature type="binding site" evidence="8">
    <location>
        <position position="383"/>
    </location>
    <ligand>
        <name>[4Fe-4S] cluster</name>
        <dbReference type="ChEBI" id="CHEBI:49883"/>
        <label>1</label>
    </ligand>
</feature>
<feature type="binding site" evidence="8">
    <location>
        <position position="380"/>
    </location>
    <ligand>
        <name>[4Fe-4S] cluster</name>
        <dbReference type="ChEBI" id="CHEBI:49883"/>
        <label>1</label>
    </ligand>
</feature>
<dbReference type="PANTHER" id="PTHR43034:SF2">
    <property type="entry name" value="ION-TRANSLOCATING OXIDOREDUCTASE COMPLEX SUBUNIT C"/>
    <property type="match status" value="1"/>
</dbReference>
<evidence type="ECO:0000313" key="12">
    <source>
        <dbReference type="EMBL" id="CBA30618.1"/>
    </source>
</evidence>
<evidence type="ECO:0000313" key="13">
    <source>
        <dbReference type="Proteomes" id="UP000002069"/>
    </source>
</evidence>
<dbReference type="GO" id="GO:0051539">
    <property type="term" value="F:4 iron, 4 sulfur cluster binding"/>
    <property type="evidence" value="ECO:0007669"/>
    <property type="project" value="UniProtKB-KW"/>
</dbReference>
<dbReference type="Pfam" id="PF12838">
    <property type="entry name" value="Fer4_7"/>
    <property type="match status" value="1"/>
</dbReference>
<dbReference type="SUPFAM" id="SSF46548">
    <property type="entry name" value="alpha-helical ferredoxin"/>
    <property type="match status" value="1"/>
</dbReference>
<proteinExistence type="inferred from homology"/>
<feature type="binding site" evidence="8">
    <location>
        <position position="387"/>
    </location>
    <ligand>
        <name>[4Fe-4S] cluster</name>
        <dbReference type="ChEBI" id="CHEBI:49883"/>
        <label>2</label>
    </ligand>
</feature>
<dbReference type="KEGG" id="ctu:CTU_20050"/>
<feature type="compositionally biased region" description="Low complexity" evidence="10">
    <location>
        <begin position="685"/>
        <end position="703"/>
    </location>
</feature>
<feature type="binding site" evidence="8">
    <location>
        <position position="419"/>
    </location>
    <ligand>
        <name>[4Fe-4S] cluster</name>
        <dbReference type="ChEBI" id="CHEBI:49883"/>
        <label>2</label>
    </ligand>
</feature>
<keyword evidence="1 8" id="KW-0813">Transport</keyword>
<feature type="domain" description="4Fe-4S ferredoxin-type" evidence="11">
    <location>
        <begin position="368"/>
        <end position="397"/>
    </location>
</feature>
<comment type="similarity">
    <text evidence="8">Belongs to the 4Fe4S bacterial-type ferredoxin family. RnfC subfamily.</text>
</comment>
<comment type="subcellular location">
    <subcellularLocation>
        <location evidence="8">Cell inner membrane</location>
        <topology evidence="8">Peripheral membrane protein</topology>
    </subcellularLocation>
</comment>
<keyword evidence="3 8" id="KW-0479">Metal-binding</keyword>
<comment type="subunit">
    <text evidence="8">The complex is composed of six subunits: RnfA, RnfB, RnfC, RnfD, RnfE and RnfG.</text>
</comment>
<feature type="binding site" evidence="8">
    <location>
        <position position="422"/>
    </location>
    <ligand>
        <name>[4Fe-4S] cluster</name>
        <dbReference type="ChEBI" id="CHEBI:49883"/>
        <label>2</label>
    </ligand>
</feature>
<evidence type="ECO:0000256" key="8">
    <source>
        <dbReference type="HAMAP-Rule" id="MF_00461"/>
    </source>
</evidence>
<keyword evidence="5 8" id="KW-0249">Electron transport</keyword>
<keyword evidence="7 8" id="KW-0411">Iron-sulfur</keyword>